<proteinExistence type="predicted"/>
<evidence type="ECO:0000313" key="4">
    <source>
        <dbReference type="Proteomes" id="UP001597229"/>
    </source>
</evidence>
<keyword evidence="1" id="KW-0812">Transmembrane</keyword>
<evidence type="ECO:0000259" key="2">
    <source>
        <dbReference type="PROSITE" id="PS50911"/>
    </source>
</evidence>
<keyword evidence="4" id="KW-1185">Reference proteome</keyword>
<keyword evidence="1" id="KW-0472">Membrane</keyword>
<feature type="transmembrane region" description="Helical" evidence="1">
    <location>
        <begin position="12"/>
        <end position="33"/>
    </location>
</feature>
<evidence type="ECO:0000256" key="1">
    <source>
        <dbReference type="SAM" id="Phobius"/>
    </source>
</evidence>
<dbReference type="RefSeq" id="WP_367917525.1">
    <property type="nucleotide sequence ID" value="NZ_BAABAC010000005.1"/>
</dbReference>
<dbReference type="EMBL" id="JBHTLX010000005">
    <property type="protein sequence ID" value="MFD1247003.1"/>
    <property type="molecule type" value="Genomic_DNA"/>
</dbReference>
<protein>
    <submittedName>
        <fullName evidence="3">CHAP domain-containing protein</fullName>
    </submittedName>
</protein>
<dbReference type="PROSITE" id="PS50911">
    <property type="entry name" value="CHAP"/>
    <property type="match status" value="1"/>
</dbReference>
<dbReference type="InterPro" id="IPR007921">
    <property type="entry name" value="CHAP_dom"/>
</dbReference>
<dbReference type="Proteomes" id="UP001597229">
    <property type="component" value="Unassembled WGS sequence"/>
</dbReference>
<gene>
    <name evidence="3" type="ORF">ACFQ3F_04310</name>
</gene>
<sequence>MRNRGPNGVVVLRWGAGALASALVGTLLVLIGAPGAQLTHVEPRAATTYLCTGYADCVQKGYSDAGYGAANSKMYWNMYSGHNCTNYVAYRMIKAGMPNVRPWVGGGNASEWGKFMSAITDQTPNVGAVAWYGRYSNGSGSAGHVAYVERVVSATEIVISEDSWGGTFHWRTITKASGRWPTGFIHFVDKTITPTVAPVVTGTARVGASLSATPGSWAGGPTAYAYQWLADGTAITGATAATYAPTAAVVGKKLTVRVTASKKGSTSGVKDSLATPAVAEGIFAQRAAPQVTGTVLLDNVLTATAGAWTPNPSSTVWRWFADGVRVPNNTTARLPLSAALVGKTISVKVVAKQAGYASYVSAAYPVGKVLAGVIKPTTPAAVTGTPTLGGTLTVTPPVLTPADSAVTYRWLRDGVPIDGATATSYVLTTLDVGHHIGVDLTATRAQYLPYTAATPVTAPVTSPAIIRLQTSTKPGRAIVRIRVLARGVTAVPGKALIKIGRWSDTVRLDANGVARVVVRMSPGVKAVRVRYLGSTIVPTQRVTGTVRVR</sequence>
<keyword evidence="1" id="KW-1133">Transmembrane helix</keyword>
<accession>A0ABW3VYL9</accession>
<reference evidence="4" key="1">
    <citation type="journal article" date="2019" name="Int. J. Syst. Evol. Microbiol.">
        <title>The Global Catalogue of Microorganisms (GCM) 10K type strain sequencing project: providing services to taxonomists for standard genome sequencing and annotation.</title>
        <authorList>
            <consortium name="The Broad Institute Genomics Platform"/>
            <consortium name="The Broad Institute Genome Sequencing Center for Infectious Disease"/>
            <person name="Wu L."/>
            <person name="Ma J."/>
        </authorList>
    </citation>
    <scope>NUCLEOTIDE SEQUENCE [LARGE SCALE GENOMIC DNA]</scope>
    <source>
        <strain evidence="4">CCUG 52478</strain>
    </source>
</reference>
<dbReference type="Pfam" id="PF05257">
    <property type="entry name" value="CHAP"/>
    <property type="match status" value="1"/>
</dbReference>
<name>A0ABW3VYL9_9ACTN</name>
<dbReference type="Gene3D" id="3.90.1720.10">
    <property type="entry name" value="endopeptidase domain like (from Nostoc punctiforme)"/>
    <property type="match status" value="1"/>
</dbReference>
<dbReference type="SUPFAM" id="SSF54001">
    <property type="entry name" value="Cysteine proteinases"/>
    <property type="match status" value="1"/>
</dbReference>
<dbReference type="InterPro" id="IPR038765">
    <property type="entry name" value="Papain-like_cys_pep_sf"/>
</dbReference>
<comment type="caution">
    <text evidence="3">The sequence shown here is derived from an EMBL/GenBank/DDBJ whole genome shotgun (WGS) entry which is preliminary data.</text>
</comment>
<dbReference type="Gene3D" id="2.60.40.2700">
    <property type="match status" value="3"/>
</dbReference>
<feature type="domain" description="Peptidase C51" evidence="2">
    <location>
        <begin position="59"/>
        <end position="186"/>
    </location>
</feature>
<organism evidence="3 4">
    <name type="scientific">Nocardioides ginsengisoli</name>
    <dbReference type="NCBI Taxonomy" id="363868"/>
    <lineage>
        <taxon>Bacteria</taxon>
        <taxon>Bacillati</taxon>
        <taxon>Actinomycetota</taxon>
        <taxon>Actinomycetes</taxon>
        <taxon>Propionibacteriales</taxon>
        <taxon>Nocardioidaceae</taxon>
        <taxon>Nocardioides</taxon>
    </lineage>
</organism>
<evidence type="ECO:0000313" key="3">
    <source>
        <dbReference type="EMBL" id="MFD1247003.1"/>
    </source>
</evidence>